<sequence>MVLHRIKKYYKRNTRSSTKKTARRQIRIHTVSPVSSKNYVVSKRGSNWAWEIAALDLSVCAVSALVALLVYVDDTPLDHWNFFISLNALISILAAISRASLGFTISSCLAQAKWNWFRKRSDSLIGFDRFDDASRGPWGSLWLIIWLRTPHWVAMGAVATIMLVAFEPLLQVIVSFNGQFQVRHGEPQATISLCTFLDVGIFNINTTEPPIRLLLASLNKTVTLQHFDFQPDEGLSSAFSSGFYIISSTDSLPSPTFLCSTSNCTWKTSPTIAICSACRDVSRQLHRRDHYENHRDSVTYALPFVNITNWAESTVMDNDLVQMTATRLTDSQHTISFKNLSTMITAIQVLRVPYELYQYLRWEDMPVTATECALYFCVNVLEPAVENGILQERVVASWHERDMDSYLNVQTNDESGFSSYEAWNNHSLYSSYGDFARGNLLFDIDDNQRKRYNLEHALSLTQNSVGSILHYVNDEIFSESMVWPSSKLPIVQTLHERHNLTEVFGNIAQLVSNWMRDFHGTSRAGNEQEWEIRIQVQWFYIVLPALTISFGYMFSVWIILETRQLKLQPWKTDMVATLAHSADVETGMQLMRANRKGNLRKVARNMRVGLENTRRGLELRIKKG</sequence>
<gene>
    <name evidence="1" type="ORF">F4820DRAFT_454169</name>
</gene>
<dbReference type="EMBL" id="MU393653">
    <property type="protein sequence ID" value="KAI4859157.1"/>
    <property type="molecule type" value="Genomic_DNA"/>
</dbReference>
<evidence type="ECO:0000313" key="2">
    <source>
        <dbReference type="Proteomes" id="UP001497700"/>
    </source>
</evidence>
<reference evidence="1 2" key="1">
    <citation type="journal article" date="2022" name="New Phytol.">
        <title>Ecological generalism drives hyperdiversity of secondary metabolite gene clusters in xylarialean endophytes.</title>
        <authorList>
            <person name="Franco M.E.E."/>
            <person name="Wisecaver J.H."/>
            <person name="Arnold A.E."/>
            <person name="Ju Y.M."/>
            <person name="Slot J.C."/>
            <person name="Ahrendt S."/>
            <person name="Moore L.P."/>
            <person name="Eastman K.E."/>
            <person name="Scott K."/>
            <person name="Konkel Z."/>
            <person name="Mondo S.J."/>
            <person name="Kuo A."/>
            <person name="Hayes R.D."/>
            <person name="Haridas S."/>
            <person name="Andreopoulos B."/>
            <person name="Riley R."/>
            <person name="LaButti K."/>
            <person name="Pangilinan J."/>
            <person name="Lipzen A."/>
            <person name="Amirebrahimi M."/>
            <person name="Yan J."/>
            <person name="Adam C."/>
            <person name="Keymanesh K."/>
            <person name="Ng V."/>
            <person name="Louie K."/>
            <person name="Northen T."/>
            <person name="Drula E."/>
            <person name="Henrissat B."/>
            <person name="Hsieh H.M."/>
            <person name="Youens-Clark K."/>
            <person name="Lutzoni F."/>
            <person name="Miadlikowska J."/>
            <person name="Eastwood D.C."/>
            <person name="Hamelin R.C."/>
            <person name="Grigoriev I.V."/>
            <person name="U'Ren J.M."/>
        </authorList>
    </citation>
    <scope>NUCLEOTIDE SEQUENCE [LARGE SCALE GENOMIC DNA]</scope>
    <source>
        <strain evidence="1 2">CBS 119005</strain>
    </source>
</reference>
<organism evidence="1 2">
    <name type="scientific">Hypoxylon rubiginosum</name>
    <dbReference type="NCBI Taxonomy" id="110542"/>
    <lineage>
        <taxon>Eukaryota</taxon>
        <taxon>Fungi</taxon>
        <taxon>Dikarya</taxon>
        <taxon>Ascomycota</taxon>
        <taxon>Pezizomycotina</taxon>
        <taxon>Sordariomycetes</taxon>
        <taxon>Xylariomycetidae</taxon>
        <taxon>Xylariales</taxon>
        <taxon>Hypoxylaceae</taxon>
        <taxon>Hypoxylon</taxon>
    </lineage>
</organism>
<protein>
    <submittedName>
        <fullName evidence="1">Uncharacterized protein</fullName>
    </submittedName>
</protein>
<name>A0ACB9YJ07_9PEZI</name>
<dbReference type="Proteomes" id="UP001497700">
    <property type="component" value="Unassembled WGS sequence"/>
</dbReference>
<evidence type="ECO:0000313" key="1">
    <source>
        <dbReference type="EMBL" id="KAI4859157.1"/>
    </source>
</evidence>
<proteinExistence type="predicted"/>
<keyword evidence="2" id="KW-1185">Reference proteome</keyword>
<comment type="caution">
    <text evidence="1">The sequence shown here is derived from an EMBL/GenBank/DDBJ whole genome shotgun (WGS) entry which is preliminary data.</text>
</comment>
<accession>A0ACB9YJ07</accession>